<accession>A0A7S0QEL3</accession>
<reference evidence="2" key="1">
    <citation type="submission" date="2021-01" db="EMBL/GenBank/DDBJ databases">
        <authorList>
            <person name="Corre E."/>
            <person name="Pelletier E."/>
            <person name="Niang G."/>
            <person name="Scheremetjew M."/>
            <person name="Finn R."/>
            <person name="Kale V."/>
            <person name="Holt S."/>
            <person name="Cochrane G."/>
            <person name="Meng A."/>
            <person name="Brown T."/>
            <person name="Cohen L."/>
        </authorList>
    </citation>
    <scope>NUCLEOTIDE SEQUENCE</scope>
    <source>
        <strain evidence="2">CCAP979/52</strain>
    </source>
</reference>
<evidence type="ECO:0000256" key="1">
    <source>
        <dbReference type="SAM" id="MobiDB-lite"/>
    </source>
</evidence>
<evidence type="ECO:0000313" key="2">
    <source>
        <dbReference type="EMBL" id="CAD8627123.1"/>
    </source>
</evidence>
<sequence length="106" mass="11797">MSDLQAACQTVSNPELKDPVSSFSRLSVSYEELPQQSPAQSQPFECEQKGNGLTVEGVCLLHDFANSMSVAVDFENVNVNRLPPGMLSPAFRTPLRSLRPDRRFRQ</sequence>
<organism evidence="2">
    <name type="scientific">Cryptomonas curvata</name>
    <dbReference type="NCBI Taxonomy" id="233186"/>
    <lineage>
        <taxon>Eukaryota</taxon>
        <taxon>Cryptophyceae</taxon>
        <taxon>Cryptomonadales</taxon>
        <taxon>Cryptomonadaceae</taxon>
        <taxon>Cryptomonas</taxon>
    </lineage>
</organism>
<feature type="region of interest" description="Disordered" evidence="1">
    <location>
        <begin position="85"/>
        <end position="106"/>
    </location>
</feature>
<proteinExistence type="predicted"/>
<name>A0A7S0QEL3_9CRYP</name>
<protein>
    <submittedName>
        <fullName evidence="2">Uncharacterized protein</fullName>
    </submittedName>
</protein>
<gene>
    <name evidence="2" type="ORF">CCUR1050_LOCUS4801</name>
</gene>
<dbReference type="AlphaFoldDB" id="A0A7S0QEL3"/>
<dbReference type="EMBL" id="HBEZ01008655">
    <property type="protein sequence ID" value="CAD8627123.1"/>
    <property type="molecule type" value="Transcribed_RNA"/>
</dbReference>